<keyword evidence="3" id="KW-1185">Reference proteome</keyword>
<reference evidence="2 3" key="1">
    <citation type="submission" date="2019-04" db="EMBL/GenBank/DDBJ databases">
        <authorList>
            <person name="Li Y."/>
            <person name="Wang J."/>
        </authorList>
    </citation>
    <scope>NUCLEOTIDE SEQUENCE [LARGE SCALE GENOMIC DNA]</scope>
    <source>
        <strain evidence="2 3">DSM 14668</strain>
    </source>
</reference>
<accession>A0A4U1JKP0</accession>
<comment type="caution">
    <text evidence="2">The sequence shown here is derived from an EMBL/GenBank/DDBJ whole genome shotgun (WGS) entry which is preliminary data.</text>
</comment>
<sequence length="100" mass="11397">MPWYAPKDPMPREQCPCCGYVSLPERGMSLICLVCFWEDDAFIGNELDGYSLCNKMTLRQARANFIEIGACDAEMLVHVLPVHERGRFRYEPLSPPEAEA</sequence>
<name>A0A4U1JKP0_9BACT</name>
<evidence type="ECO:0000313" key="2">
    <source>
        <dbReference type="EMBL" id="TKD13349.1"/>
    </source>
</evidence>
<protein>
    <recommendedName>
        <fullName evidence="1">Cysteine-rich CPCC domain-containing protein</fullName>
    </recommendedName>
</protein>
<dbReference type="Pfam" id="PF14206">
    <property type="entry name" value="Cys_rich_CPCC"/>
    <property type="match status" value="1"/>
</dbReference>
<dbReference type="EMBL" id="SSMQ01000001">
    <property type="protein sequence ID" value="TKD13349.1"/>
    <property type="molecule type" value="Genomic_DNA"/>
</dbReference>
<organism evidence="2 3">
    <name type="scientific">Polyangium fumosum</name>
    <dbReference type="NCBI Taxonomy" id="889272"/>
    <lineage>
        <taxon>Bacteria</taxon>
        <taxon>Pseudomonadati</taxon>
        <taxon>Myxococcota</taxon>
        <taxon>Polyangia</taxon>
        <taxon>Polyangiales</taxon>
        <taxon>Polyangiaceae</taxon>
        <taxon>Polyangium</taxon>
    </lineage>
</organism>
<evidence type="ECO:0000259" key="1">
    <source>
        <dbReference type="Pfam" id="PF14206"/>
    </source>
</evidence>
<dbReference type="AlphaFoldDB" id="A0A4U1JKP0"/>
<evidence type="ECO:0000313" key="3">
    <source>
        <dbReference type="Proteomes" id="UP000309215"/>
    </source>
</evidence>
<dbReference type="OrthoDB" id="1456570at2"/>
<proteinExistence type="predicted"/>
<dbReference type="InterPro" id="IPR025983">
    <property type="entry name" value="Cys_rich_CPCC"/>
</dbReference>
<gene>
    <name evidence="2" type="ORF">E8A74_02045</name>
</gene>
<dbReference type="Proteomes" id="UP000309215">
    <property type="component" value="Unassembled WGS sequence"/>
</dbReference>
<feature type="domain" description="Cysteine-rich CPCC" evidence="1">
    <location>
        <begin position="14"/>
        <end position="84"/>
    </location>
</feature>